<dbReference type="Proteomes" id="UP000243686">
    <property type="component" value="Unassembled WGS sequence"/>
</dbReference>
<organism evidence="3 4">
    <name type="scientific">Opisthorchis viverrini</name>
    <name type="common">Southeast Asian liver fluke</name>
    <dbReference type="NCBI Taxonomy" id="6198"/>
    <lineage>
        <taxon>Eukaryota</taxon>
        <taxon>Metazoa</taxon>
        <taxon>Spiralia</taxon>
        <taxon>Lophotrochozoa</taxon>
        <taxon>Platyhelminthes</taxon>
        <taxon>Trematoda</taxon>
        <taxon>Digenea</taxon>
        <taxon>Opisthorchiida</taxon>
        <taxon>Opisthorchiata</taxon>
        <taxon>Opisthorchiidae</taxon>
        <taxon>Opisthorchis</taxon>
    </lineage>
</organism>
<feature type="domain" description="BPTI/Kunitz inhibitor" evidence="2">
    <location>
        <begin position="36"/>
        <end position="86"/>
    </location>
</feature>
<evidence type="ECO:0000259" key="2">
    <source>
        <dbReference type="PROSITE" id="PS50279"/>
    </source>
</evidence>
<protein>
    <submittedName>
        <fullName evidence="3">Kunitz/Bovine pancreatic trypsin inhibitor domain protein</fullName>
    </submittedName>
</protein>
<dbReference type="InterPro" id="IPR036880">
    <property type="entry name" value="Kunitz_BPTI_sf"/>
</dbReference>
<evidence type="ECO:0000256" key="1">
    <source>
        <dbReference type="ARBA" id="ARBA00023157"/>
    </source>
</evidence>
<evidence type="ECO:0000313" key="4">
    <source>
        <dbReference type="Proteomes" id="UP000243686"/>
    </source>
</evidence>
<dbReference type="CDD" id="cd00109">
    <property type="entry name" value="Kunitz-type"/>
    <property type="match status" value="1"/>
</dbReference>
<dbReference type="GO" id="GO:0004867">
    <property type="term" value="F:serine-type endopeptidase inhibitor activity"/>
    <property type="evidence" value="ECO:0007669"/>
    <property type="project" value="InterPro"/>
</dbReference>
<name>A0A1S8X6K5_OPIVI</name>
<accession>A0A1S8X6K5</accession>
<dbReference type="PANTHER" id="PTHR10083">
    <property type="entry name" value="KUNITZ-TYPE PROTEASE INHIBITOR-RELATED"/>
    <property type="match status" value="1"/>
</dbReference>
<dbReference type="SMART" id="SM00131">
    <property type="entry name" value="KU"/>
    <property type="match status" value="1"/>
</dbReference>
<evidence type="ECO:0000313" key="3">
    <source>
        <dbReference type="EMBL" id="OON22328.1"/>
    </source>
</evidence>
<dbReference type="Gene3D" id="4.10.410.10">
    <property type="entry name" value="Pancreatic trypsin inhibitor Kunitz domain"/>
    <property type="match status" value="1"/>
</dbReference>
<gene>
    <name evidence="3" type="ORF">X801_01769</name>
</gene>
<reference evidence="3 4" key="1">
    <citation type="submission" date="2015-03" db="EMBL/GenBank/DDBJ databases">
        <title>Draft genome of the nematode, Opisthorchis viverrini.</title>
        <authorList>
            <person name="Mitreva M."/>
        </authorList>
    </citation>
    <scope>NUCLEOTIDE SEQUENCE [LARGE SCALE GENOMIC DNA]</scope>
    <source>
        <strain evidence="3">Khon Kaen</strain>
    </source>
</reference>
<dbReference type="EMBL" id="KV891809">
    <property type="protein sequence ID" value="OON22328.1"/>
    <property type="molecule type" value="Genomic_DNA"/>
</dbReference>
<dbReference type="AlphaFoldDB" id="A0A1S8X6K5"/>
<dbReference type="PANTHER" id="PTHR10083:SF374">
    <property type="entry name" value="BPTI_KUNITZ INHIBITOR DOMAIN-CONTAINING PROTEIN"/>
    <property type="match status" value="1"/>
</dbReference>
<dbReference type="PROSITE" id="PS50279">
    <property type="entry name" value="BPTI_KUNITZ_2"/>
    <property type="match status" value="1"/>
</dbReference>
<dbReference type="PROSITE" id="PS00280">
    <property type="entry name" value="BPTI_KUNITZ_1"/>
    <property type="match status" value="1"/>
</dbReference>
<dbReference type="Pfam" id="PF00014">
    <property type="entry name" value="Kunitz_BPTI"/>
    <property type="match status" value="1"/>
</dbReference>
<keyword evidence="1" id="KW-1015">Disulfide bond</keyword>
<dbReference type="PRINTS" id="PR00759">
    <property type="entry name" value="BASICPTASE"/>
</dbReference>
<dbReference type="InterPro" id="IPR002223">
    <property type="entry name" value="Kunitz_BPTI"/>
</dbReference>
<keyword evidence="4" id="KW-1185">Reference proteome</keyword>
<dbReference type="InterPro" id="IPR050098">
    <property type="entry name" value="TFPI/VKTCI-like"/>
</dbReference>
<dbReference type="InterPro" id="IPR020901">
    <property type="entry name" value="Prtase_inh_Kunz-CS"/>
</dbReference>
<dbReference type="SUPFAM" id="SSF57362">
    <property type="entry name" value="BPTI-like"/>
    <property type="match status" value="1"/>
</dbReference>
<sequence>MAGGNALQAVKSTQPNSDAFEKLMAWKKNKAVPNYCGYHADPGPCNFPVRRFYYDKDLGECKEFTYSGCLGNLNNFESKASCKMVCIE</sequence>
<dbReference type="GO" id="GO:0005615">
    <property type="term" value="C:extracellular space"/>
    <property type="evidence" value="ECO:0007669"/>
    <property type="project" value="TreeGrafter"/>
</dbReference>
<proteinExistence type="predicted"/>